<comment type="caution">
    <text evidence="2">The sequence shown here is derived from an EMBL/GenBank/DDBJ whole genome shotgun (WGS) entry which is preliminary data.</text>
</comment>
<proteinExistence type="predicted"/>
<reference evidence="2 3" key="1">
    <citation type="submission" date="2020-09" db="EMBL/GenBank/DDBJ databases">
        <title>Pseudoxanthomonas sp. CAU 1598 isolated from sand of Yaerae Beach.</title>
        <authorList>
            <person name="Kim W."/>
        </authorList>
    </citation>
    <scope>NUCLEOTIDE SEQUENCE [LARGE SCALE GENOMIC DNA]</scope>
    <source>
        <strain evidence="2 3">CAU 1598</strain>
    </source>
</reference>
<dbReference type="RefSeq" id="WP_192031565.1">
    <property type="nucleotide sequence ID" value="NZ_JACYTR010000087.1"/>
</dbReference>
<accession>A0AAW3ZVT6</accession>
<keyword evidence="1" id="KW-0812">Transmembrane</keyword>
<dbReference type="EMBL" id="JACYTR010000087">
    <property type="protein sequence ID" value="MBD8528146.1"/>
    <property type="molecule type" value="Genomic_DNA"/>
</dbReference>
<evidence type="ECO:0000256" key="1">
    <source>
        <dbReference type="SAM" id="Phobius"/>
    </source>
</evidence>
<organism evidence="2 3">
    <name type="scientific">Pseudomarimonas arenosa</name>
    <dbReference type="NCBI Taxonomy" id="2774145"/>
    <lineage>
        <taxon>Bacteria</taxon>
        <taxon>Pseudomonadati</taxon>
        <taxon>Pseudomonadota</taxon>
        <taxon>Gammaproteobacteria</taxon>
        <taxon>Lysobacterales</taxon>
        <taxon>Lysobacteraceae</taxon>
        <taxon>Pseudomarimonas</taxon>
    </lineage>
</organism>
<evidence type="ECO:0000313" key="2">
    <source>
        <dbReference type="EMBL" id="MBD8528146.1"/>
    </source>
</evidence>
<keyword evidence="1" id="KW-0472">Membrane</keyword>
<name>A0AAW3ZVT6_9GAMM</name>
<sequence length="55" mass="6224">MIRILIYCTLLALTLWSISEIVSHWRPRRQRAIGWGALSVTLIGTGLWMIATDLG</sequence>
<feature type="transmembrane region" description="Helical" evidence="1">
    <location>
        <begin position="33"/>
        <end position="51"/>
    </location>
</feature>
<keyword evidence="3" id="KW-1185">Reference proteome</keyword>
<gene>
    <name evidence="2" type="ORF">IFO71_20550</name>
</gene>
<dbReference type="Proteomes" id="UP000613768">
    <property type="component" value="Unassembled WGS sequence"/>
</dbReference>
<dbReference type="AlphaFoldDB" id="A0AAW3ZVT6"/>
<keyword evidence="1" id="KW-1133">Transmembrane helix</keyword>
<protein>
    <recommendedName>
        <fullName evidence="4">Cardiolipin synthase N-terminal domain-containing protein</fullName>
    </recommendedName>
</protein>
<evidence type="ECO:0008006" key="4">
    <source>
        <dbReference type="Google" id="ProtNLM"/>
    </source>
</evidence>
<evidence type="ECO:0000313" key="3">
    <source>
        <dbReference type="Proteomes" id="UP000613768"/>
    </source>
</evidence>